<dbReference type="EMBL" id="LXQA010282959">
    <property type="protein sequence ID" value="MCI40700.1"/>
    <property type="molecule type" value="Genomic_DNA"/>
</dbReference>
<feature type="non-terminal residue" evidence="1">
    <location>
        <position position="38"/>
    </location>
</feature>
<accession>A0A392RY46</accession>
<dbReference type="AlphaFoldDB" id="A0A392RY46"/>
<sequence>MISTTETGEGILVILEIGSKEAKAPSIGLATYRNESIG</sequence>
<evidence type="ECO:0000313" key="1">
    <source>
        <dbReference type="EMBL" id="MCI40700.1"/>
    </source>
</evidence>
<proteinExistence type="predicted"/>
<comment type="caution">
    <text evidence="1">The sequence shown here is derived from an EMBL/GenBank/DDBJ whole genome shotgun (WGS) entry which is preliminary data.</text>
</comment>
<name>A0A392RY46_9FABA</name>
<keyword evidence="2" id="KW-1185">Reference proteome</keyword>
<evidence type="ECO:0000313" key="2">
    <source>
        <dbReference type="Proteomes" id="UP000265520"/>
    </source>
</evidence>
<dbReference type="Proteomes" id="UP000265520">
    <property type="component" value="Unassembled WGS sequence"/>
</dbReference>
<organism evidence="1 2">
    <name type="scientific">Trifolium medium</name>
    <dbReference type="NCBI Taxonomy" id="97028"/>
    <lineage>
        <taxon>Eukaryota</taxon>
        <taxon>Viridiplantae</taxon>
        <taxon>Streptophyta</taxon>
        <taxon>Embryophyta</taxon>
        <taxon>Tracheophyta</taxon>
        <taxon>Spermatophyta</taxon>
        <taxon>Magnoliopsida</taxon>
        <taxon>eudicotyledons</taxon>
        <taxon>Gunneridae</taxon>
        <taxon>Pentapetalae</taxon>
        <taxon>rosids</taxon>
        <taxon>fabids</taxon>
        <taxon>Fabales</taxon>
        <taxon>Fabaceae</taxon>
        <taxon>Papilionoideae</taxon>
        <taxon>50 kb inversion clade</taxon>
        <taxon>NPAAA clade</taxon>
        <taxon>Hologalegina</taxon>
        <taxon>IRL clade</taxon>
        <taxon>Trifolieae</taxon>
        <taxon>Trifolium</taxon>
    </lineage>
</organism>
<reference evidence="1 2" key="1">
    <citation type="journal article" date="2018" name="Front. Plant Sci.">
        <title>Red Clover (Trifolium pratense) and Zigzag Clover (T. medium) - A Picture of Genomic Similarities and Differences.</title>
        <authorList>
            <person name="Dluhosova J."/>
            <person name="Istvanek J."/>
            <person name="Nedelnik J."/>
            <person name="Repkova J."/>
        </authorList>
    </citation>
    <scope>NUCLEOTIDE SEQUENCE [LARGE SCALE GENOMIC DNA]</scope>
    <source>
        <strain evidence="2">cv. 10/8</strain>
        <tissue evidence="1">Leaf</tissue>
    </source>
</reference>
<protein>
    <submittedName>
        <fullName evidence="1">Uncharacterized protein</fullName>
    </submittedName>
</protein>